<accession>A0A1S3MKP1</accession>
<dbReference type="SUPFAM" id="SSF50353">
    <property type="entry name" value="Cytokine"/>
    <property type="match status" value="1"/>
</dbReference>
<gene>
    <name evidence="4" type="primary">LOC106573277</name>
</gene>
<dbReference type="STRING" id="8030.ENSSSAP00000080579"/>
<evidence type="ECO:0000256" key="1">
    <source>
        <dbReference type="SAM" id="MobiDB-lite"/>
    </source>
</evidence>
<protein>
    <submittedName>
        <fullName evidence="4">Fibroblast growth factor 23</fullName>
    </submittedName>
</protein>
<evidence type="ECO:0000313" key="4">
    <source>
        <dbReference type="RefSeq" id="XP_014003660.1"/>
    </source>
</evidence>
<dbReference type="PaxDb" id="8030-ENSSSAP00000080579"/>
<dbReference type="Gene3D" id="2.80.10.50">
    <property type="match status" value="1"/>
</dbReference>
<feature type="chain" id="PRO_5010219150" evidence="2">
    <location>
        <begin position="22"/>
        <end position="224"/>
    </location>
</feature>
<feature type="signal peptide" evidence="2">
    <location>
        <begin position="1"/>
        <end position="21"/>
    </location>
</feature>
<dbReference type="OrthoDB" id="8909943at2759"/>
<reference evidence="4" key="1">
    <citation type="submission" date="2025-08" db="UniProtKB">
        <authorList>
            <consortium name="RefSeq"/>
        </authorList>
    </citation>
    <scope>IDENTIFICATION</scope>
</reference>
<evidence type="ECO:0000256" key="2">
    <source>
        <dbReference type="SAM" id="SignalP"/>
    </source>
</evidence>
<dbReference type="InterPro" id="IPR008996">
    <property type="entry name" value="IL1/FGF"/>
</dbReference>
<name>A0A1S3MKP1_SALSA</name>
<keyword evidence="2" id="KW-0732">Signal</keyword>
<dbReference type="RefSeq" id="XP_014003660.1">
    <property type="nucleotide sequence ID" value="XM_014148185.2"/>
</dbReference>
<sequence length="224" mass="25305">MHPAFFAIWLAALHQSMPVNCFPVHLDPSQPRKTMKVTGKRSASVDLGDYLLKVDLNGHVNKAISINSLVVLPIRRETSVGAPILDFKSKHFLCVDIEGKLFSSMMDSRKDCLFQHLQMENHVDLFYSSSNGLLLHLERAKIHVKRHDLLKRHLVYRKKRSQQVKAENPEAESIMSDQDMQQDQERAGAVSKETITSCDDPLRVLHSNSPGSPIKTAVEKTAKE</sequence>
<evidence type="ECO:0000313" key="3">
    <source>
        <dbReference type="Proteomes" id="UP001652741"/>
    </source>
</evidence>
<dbReference type="KEGG" id="sasa:106573277"/>
<keyword evidence="3" id="KW-1185">Reference proteome</keyword>
<dbReference type="Proteomes" id="UP001652741">
    <property type="component" value="Chromosome ssa16"/>
</dbReference>
<dbReference type="GeneID" id="106573277"/>
<feature type="region of interest" description="Disordered" evidence="1">
    <location>
        <begin position="160"/>
        <end position="224"/>
    </location>
</feature>
<proteinExistence type="predicted"/>
<organism evidence="3 4">
    <name type="scientific">Salmo salar</name>
    <name type="common">Atlantic salmon</name>
    <dbReference type="NCBI Taxonomy" id="8030"/>
    <lineage>
        <taxon>Eukaryota</taxon>
        <taxon>Metazoa</taxon>
        <taxon>Chordata</taxon>
        <taxon>Craniata</taxon>
        <taxon>Vertebrata</taxon>
        <taxon>Euteleostomi</taxon>
        <taxon>Actinopterygii</taxon>
        <taxon>Neopterygii</taxon>
        <taxon>Teleostei</taxon>
        <taxon>Protacanthopterygii</taxon>
        <taxon>Salmoniformes</taxon>
        <taxon>Salmonidae</taxon>
        <taxon>Salmoninae</taxon>
        <taxon>Salmo</taxon>
    </lineage>
</organism>
<dbReference type="AlphaFoldDB" id="A0A1S3MKP1"/>